<comment type="caution">
    <text evidence="2">The sequence shown here is derived from an EMBL/GenBank/DDBJ whole genome shotgun (WGS) entry which is preliminary data.</text>
</comment>
<dbReference type="SMART" id="SM00257">
    <property type="entry name" value="LysM"/>
    <property type="match status" value="1"/>
</dbReference>
<evidence type="ECO:0000313" key="2">
    <source>
        <dbReference type="EMBL" id="PFH01306.1"/>
    </source>
</evidence>
<dbReference type="InterPro" id="IPR018392">
    <property type="entry name" value="LysM"/>
</dbReference>
<accession>A0AB36TDC8</accession>
<gene>
    <name evidence="2" type="ORF">M972_1135</name>
</gene>
<evidence type="ECO:0000313" key="3">
    <source>
        <dbReference type="Proteomes" id="UP000223596"/>
    </source>
</evidence>
<evidence type="ECO:0000259" key="1">
    <source>
        <dbReference type="PROSITE" id="PS51782"/>
    </source>
</evidence>
<proteinExistence type="predicted"/>
<dbReference type="Pfam" id="PF01476">
    <property type="entry name" value="LysM"/>
    <property type="match status" value="1"/>
</dbReference>
<dbReference type="GeneID" id="35803374"/>
<protein>
    <submittedName>
        <fullName evidence="2">LysM domain-containing protein</fullName>
    </submittedName>
</protein>
<feature type="domain" description="LysM" evidence="1">
    <location>
        <begin position="473"/>
        <end position="517"/>
    </location>
</feature>
<dbReference type="Proteomes" id="UP000223596">
    <property type="component" value="Unassembled WGS sequence"/>
</dbReference>
<dbReference type="AlphaFoldDB" id="A0AB36TDC8"/>
<dbReference type="EMBL" id="PDBW01000001">
    <property type="protein sequence ID" value="PFH01306.1"/>
    <property type="molecule type" value="Genomic_DNA"/>
</dbReference>
<organism evidence="2 3">
    <name type="scientific">Acetivibrio thermocellus AD2</name>
    <dbReference type="NCBI Taxonomy" id="1138384"/>
    <lineage>
        <taxon>Bacteria</taxon>
        <taxon>Bacillati</taxon>
        <taxon>Bacillota</taxon>
        <taxon>Clostridia</taxon>
        <taxon>Eubacteriales</taxon>
        <taxon>Oscillospiraceae</taxon>
        <taxon>Acetivibrio</taxon>
    </lineage>
</organism>
<dbReference type="Gene3D" id="3.10.350.10">
    <property type="entry name" value="LysM domain"/>
    <property type="match status" value="1"/>
</dbReference>
<dbReference type="InterPro" id="IPR024300">
    <property type="entry name" value="SipL_SPOCS_dom"/>
</dbReference>
<dbReference type="PROSITE" id="PS51782">
    <property type="entry name" value="LYSM"/>
    <property type="match status" value="1"/>
</dbReference>
<dbReference type="Pfam" id="PF12673">
    <property type="entry name" value="SipL"/>
    <property type="match status" value="3"/>
</dbReference>
<name>A0AB36TDC8_ACETH</name>
<sequence>MSLELVRESTKVNYVVGEELAQTIVEHDIIVPDVNPDVARILLIDGEIREGDSEASQDRIHVDGTIYYKILYVSDDPEQSVKSINTSSDFSYTVDVANSRAGMKAKVKCDIEHIDYEILNGRKINAKTILRIYAKAVNDVEQEFVSDLRGIEDIQVLKDNVDIYCYLGENTVNCTSEEMLEVPAGKPAIKEILRNDVKIVGKDYRISDDKIIAKGDINILTLYIGDNEERSIQFMEHEISFTQFIDLPGISESSECEVDYRIKNATFIPQEDSDGELRILKAEVTVGLTAEATDKKNVEIVSDAYGLRSNIENERQAFKINRVVARNRSQVTLKEVVEFDGNSPDISEVFNVLCKPGLLECSAGDGYVNVEGIVKNNILYVANNTEQPVFAYSYEMPFSQRIELEGAKPGMRCDVDLEVDHYSYSVISANEVELRVVVDINARLMEQTDVSLITNVTETPAEDRSNEQYPSITIYFSQPGDTLWKIAKKYRTTVEDILRVNEFGADDVIGVGQQIIVPRKIS</sequence>
<reference evidence="2 3" key="1">
    <citation type="submission" date="2017-09" db="EMBL/GenBank/DDBJ databases">
        <title>Evaluation of Pacific Biosciences Sequencing Technology to Finishing C. thermocellum Genome Sequences.</title>
        <authorList>
            <person name="Brown S."/>
        </authorList>
    </citation>
    <scope>NUCLEOTIDE SEQUENCE [LARGE SCALE GENOMIC DNA]</scope>
    <source>
        <strain evidence="2 3">AD2</strain>
    </source>
</reference>
<dbReference type="CDD" id="cd00118">
    <property type="entry name" value="LysM"/>
    <property type="match status" value="1"/>
</dbReference>
<dbReference type="RefSeq" id="WP_003516443.1">
    <property type="nucleotide sequence ID" value="NZ_CP013828.1"/>
</dbReference>
<dbReference type="InterPro" id="IPR036779">
    <property type="entry name" value="LysM_dom_sf"/>
</dbReference>
<dbReference type="SUPFAM" id="SSF54106">
    <property type="entry name" value="LysM domain"/>
    <property type="match status" value="1"/>
</dbReference>